<accession>A0A377N9R1</accession>
<dbReference type="EMBL" id="UGGO01000001">
    <property type="protein sequence ID" value="STQ43554.1"/>
    <property type="molecule type" value="Genomic_DNA"/>
</dbReference>
<evidence type="ECO:0000313" key="2">
    <source>
        <dbReference type="EMBL" id="STQ43554.1"/>
    </source>
</evidence>
<evidence type="ECO:0000313" key="3">
    <source>
        <dbReference type="Proteomes" id="UP000254304"/>
    </source>
</evidence>
<keyword evidence="1" id="KW-0472">Membrane</keyword>
<organism evidence="2 3">
    <name type="scientific">Ewingella americana</name>
    <dbReference type="NCBI Taxonomy" id="41202"/>
    <lineage>
        <taxon>Bacteria</taxon>
        <taxon>Pseudomonadati</taxon>
        <taxon>Pseudomonadota</taxon>
        <taxon>Gammaproteobacteria</taxon>
        <taxon>Enterobacterales</taxon>
        <taxon>Yersiniaceae</taxon>
        <taxon>Ewingella</taxon>
    </lineage>
</organism>
<protein>
    <submittedName>
        <fullName evidence="2">Uncharacterized protein</fullName>
    </submittedName>
</protein>
<keyword evidence="1" id="KW-0812">Transmembrane</keyword>
<reference evidence="2 3" key="1">
    <citation type="submission" date="2018-06" db="EMBL/GenBank/DDBJ databases">
        <authorList>
            <consortium name="Pathogen Informatics"/>
            <person name="Doyle S."/>
        </authorList>
    </citation>
    <scope>NUCLEOTIDE SEQUENCE [LARGE SCALE GENOMIC DNA]</scope>
    <source>
        <strain evidence="2 3">NCTC12157</strain>
    </source>
</reference>
<dbReference type="AlphaFoldDB" id="A0A377N9R1"/>
<sequence>MVNLGPFQLTMNQYGTVKMLFLALLVILALIAIALVVKPKIQRRMAAKKGADVTPENA</sequence>
<name>A0A377N9R1_9GAMM</name>
<dbReference type="Proteomes" id="UP000254304">
    <property type="component" value="Unassembled WGS sequence"/>
</dbReference>
<keyword evidence="1" id="KW-1133">Transmembrane helix</keyword>
<feature type="transmembrane region" description="Helical" evidence="1">
    <location>
        <begin position="20"/>
        <end position="37"/>
    </location>
</feature>
<evidence type="ECO:0000256" key="1">
    <source>
        <dbReference type="SAM" id="Phobius"/>
    </source>
</evidence>
<gene>
    <name evidence="2" type="ORF">NCTC12157_01246</name>
</gene>
<proteinExistence type="predicted"/>